<accession>A0A1I5CLB6</accession>
<dbReference type="GO" id="GO:0015288">
    <property type="term" value="F:porin activity"/>
    <property type="evidence" value="ECO:0007669"/>
    <property type="project" value="TreeGrafter"/>
</dbReference>
<protein>
    <submittedName>
        <fullName evidence="5">Imipenem/basic amino acid-specific outer membrane pore</fullName>
    </submittedName>
</protein>
<sequence length="455" mass="50019">MYWNRRMTSQGVAMLLGFWSCMNSAGAEVDTPVLGGFLDDARWSVLNRTVYERRDYQHGDKSNGGRNAVLPKAQRSDFAEEWGYGLIGNFESGYTRGLVGLGLDAQAYLAQSLMADDYSVGKIRMLPVDSNGYAQDDIARAGVAFKARISSTVLKIGEQRVKTPVFSSSDSRLLPESMRGALLTSNEFDKLTLQAGHFTGSTDRNSRSTNNALTINYLNPKTARGDAFDLVGGIWKDSQFSVSAYIGRLNDTWYTHYLGGQYTIPLKDKRALAFDVQVYHSKDTGQALAGEIDNTTTSVMASYSHGPHRADIGWQKVFGDTPFDYVSRGAIWLANAAQLSDFNGPNEQSWQVRYELNTQTLGAPGLNLGAAYIRGSGTDGSKISSSSGYSWLGYGTGGKHWERDIWARYTVQSGPAKDLAFLLRYGVHRSNKAQAELNTNQIRLSLEYPIGGKGL</sequence>
<name>A0A1I5CLB6_9NEIS</name>
<organism evidence="5 6">
    <name type="scientific">Formivibrio citricus</name>
    <dbReference type="NCBI Taxonomy" id="83765"/>
    <lineage>
        <taxon>Bacteria</taxon>
        <taxon>Pseudomonadati</taxon>
        <taxon>Pseudomonadota</taxon>
        <taxon>Betaproteobacteria</taxon>
        <taxon>Neisseriales</taxon>
        <taxon>Chitinibacteraceae</taxon>
        <taxon>Formivibrio</taxon>
    </lineage>
</organism>
<proteinExistence type="inferred from homology"/>
<dbReference type="PANTHER" id="PTHR34596">
    <property type="entry name" value="CHITOPORIN"/>
    <property type="match status" value="1"/>
</dbReference>
<dbReference type="Proteomes" id="UP000242869">
    <property type="component" value="Unassembled WGS sequence"/>
</dbReference>
<reference evidence="6" key="1">
    <citation type="submission" date="2016-10" db="EMBL/GenBank/DDBJ databases">
        <authorList>
            <person name="Varghese N."/>
            <person name="Submissions S."/>
        </authorList>
    </citation>
    <scope>NUCLEOTIDE SEQUENCE [LARGE SCALE GENOMIC DNA]</scope>
    <source>
        <strain evidence="6">DSM 6150</strain>
    </source>
</reference>
<dbReference type="STRING" id="83765.SAMN05660284_02422"/>
<dbReference type="InterPro" id="IPR005318">
    <property type="entry name" value="OM_porin_bac"/>
</dbReference>
<comment type="similarity">
    <text evidence="1">Belongs to the outer membrane porin (Opr) (TC 1.B.25) family.</text>
</comment>
<dbReference type="AlphaFoldDB" id="A0A1I5CLB6"/>
<feature type="chain" id="PRO_5017351974" evidence="4">
    <location>
        <begin position="28"/>
        <end position="455"/>
    </location>
</feature>
<dbReference type="Pfam" id="PF03573">
    <property type="entry name" value="OprD"/>
    <property type="match status" value="1"/>
</dbReference>
<feature type="signal peptide" evidence="4">
    <location>
        <begin position="1"/>
        <end position="27"/>
    </location>
</feature>
<evidence type="ECO:0000256" key="3">
    <source>
        <dbReference type="ARBA" id="ARBA00022729"/>
    </source>
</evidence>
<evidence type="ECO:0000313" key="5">
    <source>
        <dbReference type="EMBL" id="SFN87431.1"/>
    </source>
</evidence>
<evidence type="ECO:0000256" key="4">
    <source>
        <dbReference type="SAM" id="SignalP"/>
    </source>
</evidence>
<keyword evidence="2" id="KW-0813">Transport</keyword>
<gene>
    <name evidence="5" type="ORF">SAMN05660284_02422</name>
</gene>
<dbReference type="EMBL" id="FOVE01000020">
    <property type="protein sequence ID" value="SFN87431.1"/>
    <property type="molecule type" value="Genomic_DNA"/>
</dbReference>
<dbReference type="PANTHER" id="PTHR34596:SF2">
    <property type="entry name" value="CHITOPORIN"/>
    <property type="match status" value="1"/>
</dbReference>
<dbReference type="Gene3D" id="2.40.160.10">
    <property type="entry name" value="Porin"/>
    <property type="match status" value="1"/>
</dbReference>
<evidence type="ECO:0000256" key="2">
    <source>
        <dbReference type="ARBA" id="ARBA00022448"/>
    </source>
</evidence>
<dbReference type="InterPro" id="IPR023614">
    <property type="entry name" value="Porin_dom_sf"/>
</dbReference>
<keyword evidence="3 4" id="KW-0732">Signal</keyword>
<dbReference type="GO" id="GO:0016020">
    <property type="term" value="C:membrane"/>
    <property type="evidence" value="ECO:0007669"/>
    <property type="project" value="InterPro"/>
</dbReference>
<evidence type="ECO:0000256" key="1">
    <source>
        <dbReference type="ARBA" id="ARBA00009075"/>
    </source>
</evidence>
<evidence type="ECO:0000313" key="6">
    <source>
        <dbReference type="Proteomes" id="UP000242869"/>
    </source>
</evidence>
<keyword evidence="6" id="KW-1185">Reference proteome</keyword>